<evidence type="ECO:0000313" key="3">
    <source>
        <dbReference type="Proteomes" id="UP000464954"/>
    </source>
</evidence>
<protein>
    <submittedName>
        <fullName evidence="2">Uncharacterized protein</fullName>
    </submittedName>
</protein>
<dbReference type="EMBL" id="CP047593">
    <property type="protein sequence ID" value="QHI69789.1"/>
    <property type="molecule type" value="Genomic_DNA"/>
</dbReference>
<dbReference type="Proteomes" id="UP000464954">
    <property type="component" value="Chromosome"/>
</dbReference>
<gene>
    <name evidence="2" type="ORF">GT409_10120</name>
</gene>
<evidence type="ECO:0000313" key="2">
    <source>
        <dbReference type="EMBL" id="QHI69789.1"/>
    </source>
</evidence>
<accession>A0A6P1M4S0</accession>
<sequence length="1261" mass="140048">MNFNDSFPGKTVFLLLWMAAGNTFSDPLDTVYWKTFYINTIGVGTGVASEGYRQSMLTNTGGMMPYNIKAGFGAQAPKIGRAAGGYYDYLPSVSAYRDSLNAGRRTDMTIGTHLNALPWSDSADQSVDILHNYLEKYDNGSLLQKDRNGLIRNSSLDQDPTIDETGDSFAFLEMQLTLSPYAPLVHDYILRNTRLAARYFAWLREDAPDIVTFCTLTSETGQNIRNGNFSDYSEWSKQEFHDWLSGSGIYDGKAQYSSISELNSTFGLSYSSWDDVEPPTTVSWNSTSTGLWWQKWHEFRVAQVQHFEQSQMTATREAGWNPDRLFGHQQPGGENDTSDILYTMKATPLSTTFVNDGGNGVTTYGDNAVDTDIFNALYADDKSWGLVEYNPNLTTVAENMTALDSVFNAHAHIICPFHWTLTDNVILGSELETALQQFLAAGSNSAYSGLAEYETTAESRSALWTMSYSSDIETSAGWSSLNVSTGVCYATFGQPSASMDLELDENRHTLISDGYHALSARIFFSNAPSGDLVFQWTDTDNAVASVSVPVEQGWNLCRVNLSELSDWREKEIKNLKLTFAGGAGNSMELDWVQLQACPCWHFNEAGEVTSVRNYLTWSISDGSFTGTGSTGDHYFYLAVDDDRRFIDTERYDRVRIRMTSSTSGTGQFYWWTEDLGYSAVNFSVSAGTHTYELNLSATPRWTGIASKLRLDPVNQAGATCSIDYIALSSLMLPPRTPVYNPIINSPNPVFTWTPGTEPDNSSFLYEFQLATDFGFTNKLINLSGLTNAYHVYIGDSIDGFYWWRVRARRSGTGFVSPWMVPMPLFVNTWDGNSTNDFVNRHSISNITVSNGIWTAQTGSDPYFDLNSGWVDSGDAVNADIYKTLQVRLKISASGTSSDAQFFYFPLDGGTYATTFSVPPDDEWHECTLDLSSLSNWTGMMKRVRLDPTIYSGATVSIDWVRFMPESDGDLDDDGIADSTEGSGDPDNDGLENYRDPDSDGDFMSDADENAAGRNPYDASDIAFHFNTDDDFEGWTNWANITNAAVSDGILSAQSTSTDPYLYTTNCAFSSDQIETIYYKLRGETNALAVFYWKHDEDSAWKVQVVNYTNSPDWQVCAFHVSNSSNWTGTITCLRVDPATSAANQTFAYDWILASDGDLDNDGVPDAFDGLDSTNSTGLENFRNADKTSSPMLIHDLGISSVVQMQMTGYSGYTYILKRSDSLTSPEWITVQAIGPLTANQMMTFEDNTATETNAFYRIFSE</sequence>
<reference evidence="2 3" key="1">
    <citation type="submission" date="2020-01" db="EMBL/GenBank/DDBJ databases">
        <title>Ponticoccus aerotolerans gen. nov., sp. nov., an anaerobic bacterium and proposal of Ponticoccusceae fam. nov., Ponticoccusles ord. nov. and Ponticoccuse classis nov. in the phylum Kiritimatiellaeota.</title>
        <authorList>
            <person name="Zhou L.Y."/>
            <person name="Du Z.J."/>
        </authorList>
    </citation>
    <scope>NUCLEOTIDE SEQUENCE [LARGE SCALE GENOMIC DNA]</scope>
    <source>
        <strain evidence="2 3">S-5007</strain>
    </source>
</reference>
<dbReference type="AlphaFoldDB" id="A0A6P1M4S0"/>
<keyword evidence="3" id="KW-1185">Reference proteome</keyword>
<dbReference type="KEGG" id="taer:GT409_10120"/>
<organism evidence="2 3">
    <name type="scientific">Tichowtungia aerotolerans</name>
    <dbReference type="NCBI Taxonomy" id="2697043"/>
    <lineage>
        <taxon>Bacteria</taxon>
        <taxon>Pseudomonadati</taxon>
        <taxon>Kiritimatiellota</taxon>
        <taxon>Tichowtungiia</taxon>
        <taxon>Tichowtungiales</taxon>
        <taxon>Tichowtungiaceae</taxon>
        <taxon>Tichowtungia</taxon>
    </lineage>
</organism>
<feature type="region of interest" description="Disordered" evidence="1">
    <location>
        <begin position="969"/>
        <end position="1010"/>
    </location>
</feature>
<evidence type="ECO:0000256" key="1">
    <source>
        <dbReference type="SAM" id="MobiDB-lite"/>
    </source>
</evidence>
<proteinExistence type="predicted"/>
<dbReference type="Gene3D" id="3.20.20.80">
    <property type="entry name" value="Glycosidases"/>
    <property type="match status" value="1"/>
</dbReference>
<feature type="compositionally biased region" description="Acidic residues" evidence="1">
    <location>
        <begin position="998"/>
        <end position="1008"/>
    </location>
</feature>
<name>A0A6P1M4S0_9BACT</name>
<dbReference type="RefSeq" id="WP_160628971.1">
    <property type="nucleotide sequence ID" value="NZ_CP047593.1"/>
</dbReference>